<gene>
    <name evidence="7" type="ORF">SELMODRAFT_13203</name>
</gene>
<dbReference type="SMART" id="SM00369">
    <property type="entry name" value="LRR_TYP"/>
    <property type="match status" value="4"/>
</dbReference>
<keyword evidence="1" id="KW-0433">Leucine-rich repeat</keyword>
<dbReference type="InterPro" id="IPR032675">
    <property type="entry name" value="LRR_dom_sf"/>
</dbReference>
<name>D8SAY6_SELML</name>
<dbReference type="SUPFAM" id="SSF52058">
    <property type="entry name" value="L domain-like"/>
    <property type="match status" value="1"/>
</dbReference>
<evidence type="ECO:0000256" key="2">
    <source>
        <dbReference type="ARBA" id="ARBA00022729"/>
    </source>
</evidence>
<protein>
    <recommendedName>
        <fullName evidence="9">Leucine-rich repeat-containing N-terminal plant-type domain-containing protein</fullName>
    </recommendedName>
</protein>
<reference evidence="7 8" key="1">
    <citation type="journal article" date="2011" name="Science">
        <title>The Selaginella genome identifies genetic changes associated with the evolution of vascular plants.</title>
        <authorList>
            <person name="Banks J.A."/>
            <person name="Nishiyama T."/>
            <person name="Hasebe M."/>
            <person name="Bowman J.L."/>
            <person name="Gribskov M."/>
            <person name="dePamphilis C."/>
            <person name="Albert V.A."/>
            <person name="Aono N."/>
            <person name="Aoyama T."/>
            <person name="Ambrose B.A."/>
            <person name="Ashton N.W."/>
            <person name="Axtell M.J."/>
            <person name="Barker E."/>
            <person name="Barker M.S."/>
            <person name="Bennetzen J.L."/>
            <person name="Bonawitz N.D."/>
            <person name="Chapple C."/>
            <person name="Cheng C."/>
            <person name="Correa L.G."/>
            <person name="Dacre M."/>
            <person name="DeBarry J."/>
            <person name="Dreyer I."/>
            <person name="Elias M."/>
            <person name="Engstrom E.M."/>
            <person name="Estelle M."/>
            <person name="Feng L."/>
            <person name="Finet C."/>
            <person name="Floyd S.K."/>
            <person name="Frommer W.B."/>
            <person name="Fujita T."/>
            <person name="Gramzow L."/>
            <person name="Gutensohn M."/>
            <person name="Harholt J."/>
            <person name="Hattori M."/>
            <person name="Heyl A."/>
            <person name="Hirai T."/>
            <person name="Hiwatashi Y."/>
            <person name="Ishikawa M."/>
            <person name="Iwata M."/>
            <person name="Karol K.G."/>
            <person name="Koehler B."/>
            <person name="Kolukisaoglu U."/>
            <person name="Kubo M."/>
            <person name="Kurata T."/>
            <person name="Lalonde S."/>
            <person name="Li K."/>
            <person name="Li Y."/>
            <person name="Litt A."/>
            <person name="Lyons E."/>
            <person name="Manning G."/>
            <person name="Maruyama T."/>
            <person name="Michael T.P."/>
            <person name="Mikami K."/>
            <person name="Miyazaki S."/>
            <person name="Morinaga S."/>
            <person name="Murata T."/>
            <person name="Mueller-Roeber B."/>
            <person name="Nelson D.R."/>
            <person name="Obara M."/>
            <person name="Oguri Y."/>
            <person name="Olmstead R.G."/>
            <person name="Onodera N."/>
            <person name="Petersen B.L."/>
            <person name="Pils B."/>
            <person name="Prigge M."/>
            <person name="Rensing S.A."/>
            <person name="Riano-Pachon D.M."/>
            <person name="Roberts A.W."/>
            <person name="Sato Y."/>
            <person name="Scheller H.V."/>
            <person name="Schulz B."/>
            <person name="Schulz C."/>
            <person name="Shakirov E.V."/>
            <person name="Shibagaki N."/>
            <person name="Shinohara N."/>
            <person name="Shippen D.E."/>
            <person name="Soerensen I."/>
            <person name="Sotooka R."/>
            <person name="Sugimoto N."/>
            <person name="Sugita M."/>
            <person name="Sumikawa N."/>
            <person name="Tanurdzic M."/>
            <person name="Theissen G."/>
            <person name="Ulvskov P."/>
            <person name="Wakazuki S."/>
            <person name="Weng J.K."/>
            <person name="Willats W.W."/>
            <person name="Wipf D."/>
            <person name="Wolf P.G."/>
            <person name="Yang L."/>
            <person name="Zimmer A.D."/>
            <person name="Zhu Q."/>
            <person name="Mitros T."/>
            <person name="Hellsten U."/>
            <person name="Loque D."/>
            <person name="Otillar R."/>
            <person name="Salamov A."/>
            <person name="Schmutz J."/>
            <person name="Shapiro H."/>
            <person name="Lindquist E."/>
            <person name="Lucas S."/>
            <person name="Rokhsar D."/>
            <person name="Grigoriev I.V."/>
        </authorList>
    </citation>
    <scope>NUCLEOTIDE SEQUENCE [LARGE SCALE GENOMIC DNA]</scope>
</reference>
<dbReference type="OMA" id="GANQCDR"/>
<dbReference type="PROSITE" id="PS51450">
    <property type="entry name" value="LRR"/>
    <property type="match status" value="1"/>
</dbReference>
<feature type="non-terminal residue" evidence="7">
    <location>
        <position position="1"/>
    </location>
</feature>
<dbReference type="FunCoup" id="D8SAY6">
    <property type="interactions" value="326"/>
</dbReference>
<dbReference type="OrthoDB" id="676979at2759"/>
<keyword evidence="8" id="KW-1185">Reference proteome</keyword>
<keyword evidence="6" id="KW-1133">Transmembrane helix</keyword>
<dbReference type="Gramene" id="EFJ18303">
    <property type="protein sequence ID" value="EFJ18303"/>
    <property type="gene ID" value="SELMODRAFT_13203"/>
</dbReference>
<evidence type="ECO:0000256" key="6">
    <source>
        <dbReference type="SAM" id="Phobius"/>
    </source>
</evidence>
<evidence type="ECO:0000256" key="4">
    <source>
        <dbReference type="ARBA" id="ARBA00023180"/>
    </source>
</evidence>
<dbReference type="FunFam" id="3.80.10.10:FF:000041">
    <property type="entry name" value="LRR receptor-like serine/threonine-protein kinase ERECTA"/>
    <property type="match status" value="1"/>
</dbReference>
<dbReference type="PRINTS" id="PR00019">
    <property type="entry name" value="LEURICHRPT"/>
</dbReference>
<accession>D8SAY6</accession>
<dbReference type="InParanoid" id="D8SAY6"/>
<keyword evidence="4" id="KW-0325">Glycoprotein</keyword>
<dbReference type="InterPro" id="IPR053038">
    <property type="entry name" value="RLP_Defense"/>
</dbReference>
<dbReference type="eggNOG" id="KOG0619">
    <property type="taxonomic scope" value="Eukaryota"/>
</dbReference>
<organism evidence="8">
    <name type="scientific">Selaginella moellendorffii</name>
    <name type="common">Spikemoss</name>
    <dbReference type="NCBI Taxonomy" id="88036"/>
    <lineage>
        <taxon>Eukaryota</taxon>
        <taxon>Viridiplantae</taxon>
        <taxon>Streptophyta</taxon>
        <taxon>Embryophyta</taxon>
        <taxon>Tracheophyta</taxon>
        <taxon>Lycopodiopsida</taxon>
        <taxon>Selaginellales</taxon>
        <taxon>Selaginellaceae</taxon>
        <taxon>Selaginella</taxon>
    </lineage>
</organism>
<dbReference type="InterPro" id="IPR003591">
    <property type="entry name" value="Leu-rich_rpt_typical-subtyp"/>
</dbReference>
<keyword evidence="2" id="KW-0732">Signal</keyword>
<dbReference type="EMBL" id="GL377610">
    <property type="protein sequence ID" value="EFJ18303.1"/>
    <property type="molecule type" value="Genomic_DNA"/>
</dbReference>
<keyword evidence="3" id="KW-0677">Repeat</keyword>
<feature type="transmembrane region" description="Helical" evidence="6">
    <location>
        <begin position="384"/>
        <end position="405"/>
    </location>
</feature>
<keyword evidence="6" id="KW-0812">Transmembrane</keyword>
<dbReference type="InterPro" id="IPR001611">
    <property type="entry name" value="Leu-rich_rpt"/>
</dbReference>
<dbReference type="Pfam" id="PF13855">
    <property type="entry name" value="LRR_8"/>
    <property type="match status" value="2"/>
</dbReference>
<dbReference type="HOGENOM" id="CLU_034697_0_0_1"/>
<sequence length="409" mass="43205">PVSSPAMAPKPSTGLSNGTLDPSQVAALQALKVPVPSNPCAGSHSTMICDEGSPVRRLIFLQLQYCPVDALLSEEALKNLTGLQALSFFDCPMKPSASLPPDMANSLTSFSCVSSLGRTSGFEEMAGLSGVWLGKLHKVEDLTVMDVLVNASSLSVIVANMTRLRELKISNSSLKGELPKTWPAKNLTSIDLSLNAIQGPLPSLLGELEQLQSLELTGNNLTGHLPDSLGKLRSLQRLSLSSNALTGAIPGAAIENMTTLTYLDLSNNALNGSVPASITKLRDLRYLDLRNNKLRGILPFNSSFLSRLNSFKASGNPSLCYNSSIVTSTRLVVGVPACDDAGKPITSGGEGPALSPGEELAPTAEPDAQNSQSRRGKRHGPKTIVWAVATALGAIFLFIALIVVFSKWC</sequence>
<keyword evidence="6" id="KW-0472">Membrane</keyword>
<dbReference type="KEGG" id="smo:SELMODRAFT_13203"/>
<feature type="non-terminal residue" evidence="7">
    <location>
        <position position="409"/>
    </location>
</feature>
<evidence type="ECO:0000256" key="1">
    <source>
        <dbReference type="ARBA" id="ARBA00022614"/>
    </source>
</evidence>
<evidence type="ECO:0000256" key="3">
    <source>
        <dbReference type="ARBA" id="ARBA00022737"/>
    </source>
</evidence>
<dbReference type="Gene3D" id="3.80.10.10">
    <property type="entry name" value="Ribonuclease Inhibitor"/>
    <property type="match status" value="1"/>
</dbReference>
<evidence type="ECO:0008006" key="9">
    <source>
        <dbReference type="Google" id="ProtNLM"/>
    </source>
</evidence>
<feature type="region of interest" description="Disordered" evidence="5">
    <location>
        <begin position="345"/>
        <end position="377"/>
    </location>
</feature>
<dbReference type="PANTHER" id="PTHR48064:SF1">
    <property type="entry name" value="RECEPTOR-LIKE PROTEIN 51-RELATED"/>
    <property type="match status" value="1"/>
</dbReference>
<proteinExistence type="predicted"/>
<dbReference type="AlphaFoldDB" id="D8SAY6"/>
<evidence type="ECO:0000313" key="7">
    <source>
        <dbReference type="EMBL" id="EFJ18303.1"/>
    </source>
</evidence>
<evidence type="ECO:0000313" key="8">
    <source>
        <dbReference type="Proteomes" id="UP000001514"/>
    </source>
</evidence>
<dbReference type="Proteomes" id="UP000001514">
    <property type="component" value="Unassembled WGS sequence"/>
</dbReference>
<evidence type="ECO:0000256" key="5">
    <source>
        <dbReference type="SAM" id="MobiDB-lite"/>
    </source>
</evidence>
<dbReference type="PANTHER" id="PTHR48064">
    <property type="entry name" value="OS01G0750400 PROTEIN"/>
    <property type="match status" value="1"/>
</dbReference>
<dbReference type="STRING" id="88036.D8SAY6"/>